<dbReference type="Proteomes" id="UP000616608">
    <property type="component" value="Unassembled WGS sequence"/>
</dbReference>
<feature type="domain" description="Serine aminopeptidase S33" evidence="1">
    <location>
        <begin position="9"/>
        <end position="243"/>
    </location>
</feature>
<keyword evidence="3" id="KW-1185">Reference proteome</keyword>
<dbReference type="SUPFAM" id="SSF53474">
    <property type="entry name" value="alpha/beta-Hydrolases"/>
    <property type="match status" value="1"/>
</dbReference>
<evidence type="ECO:0000259" key="1">
    <source>
        <dbReference type="Pfam" id="PF12146"/>
    </source>
</evidence>
<protein>
    <submittedName>
        <fullName evidence="2">Phospholipase YtpA</fullName>
    </submittedName>
</protein>
<dbReference type="RefSeq" id="WP_188615519.1">
    <property type="nucleotide sequence ID" value="NZ_BMJT01000009.1"/>
</dbReference>
<accession>A0A917LJD0</accession>
<dbReference type="Gene3D" id="3.40.50.1820">
    <property type="entry name" value="alpha/beta hydrolase"/>
    <property type="match status" value="1"/>
</dbReference>
<name>A0A917LJD0_9BACI</name>
<evidence type="ECO:0000313" key="3">
    <source>
        <dbReference type="Proteomes" id="UP000616608"/>
    </source>
</evidence>
<reference evidence="2" key="1">
    <citation type="journal article" date="2014" name="Int. J. Syst. Evol. Microbiol.">
        <title>Complete genome sequence of Corynebacterium casei LMG S-19264T (=DSM 44701T), isolated from a smear-ripened cheese.</title>
        <authorList>
            <consortium name="US DOE Joint Genome Institute (JGI-PGF)"/>
            <person name="Walter F."/>
            <person name="Albersmeier A."/>
            <person name="Kalinowski J."/>
            <person name="Ruckert C."/>
        </authorList>
    </citation>
    <scope>NUCLEOTIDE SEQUENCE</scope>
    <source>
        <strain evidence="2">CGMCC 1.15760</strain>
    </source>
</reference>
<dbReference type="InterPro" id="IPR051044">
    <property type="entry name" value="MAG_DAG_Lipase"/>
</dbReference>
<gene>
    <name evidence="2" type="primary">ytpA</name>
    <name evidence="2" type="ORF">GCM10007425_26200</name>
</gene>
<organism evidence="2 3">
    <name type="scientific">Lysinibacillus alkalisoli</name>
    <dbReference type="NCBI Taxonomy" id="1911548"/>
    <lineage>
        <taxon>Bacteria</taxon>
        <taxon>Bacillati</taxon>
        <taxon>Bacillota</taxon>
        <taxon>Bacilli</taxon>
        <taxon>Bacillales</taxon>
        <taxon>Bacillaceae</taxon>
        <taxon>Lysinibacillus</taxon>
    </lineage>
</organism>
<evidence type="ECO:0000313" key="2">
    <source>
        <dbReference type="EMBL" id="GGG30354.1"/>
    </source>
</evidence>
<dbReference type="PANTHER" id="PTHR11614">
    <property type="entry name" value="PHOSPHOLIPASE-RELATED"/>
    <property type="match status" value="1"/>
</dbReference>
<dbReference type="AlphaFoldDB" id="A0A917LJD0"/>
<sequence>MWKWEAEGQPRAVIAIIHSAYEHHGWYAWLIEQLRGEGYHVLAGDLPGHGELNRKLHAHDESFERYDQHVQNLLKTAFSYDLPVFIIAHGLGAVLAIHALRKGFPVAGVVFTSPWLQLALQPGKMASALTSLSALTASVKITHEIEPTMLTKDVEKVHTLMEDIPYNTTVSVKWYRELQLLQRDITTLMSYKFPNVPILVMTGENDEIIELAAAKKWLYQQKVAEMHLKEWPNCSHSLFQETERDSIFLFMMDYIRNVLRSIGYIVK</sequence>
<dbReference type="InterPro" id="IPR029058">
    <property type="entry name" value="AB_hydrolase_fold"/>
</dbReference>
<comment type="caution">
    <text evidence="2">The sequence shown here is derived from an EMBL/GenBank/DDBJ whole genome shotgun (WGS) entry which is preliminary data.</text>
</comment>
<proteinExistence type="predicted"/>
<reference evidence="2" key="2">
    <citation type="submission" date="2020-09" db="EMBL/GenBank/DDBJ databases">
        <authorList>
            <person name="Sun Q."/>
            <person name="Zhou Y."/>
        </authorList>
    </citation>
    <scope>NUCLEOTIDE SEQUENCE</scope>
    <source>
        <strain evidence="2">CGMCC 1.15760</strain>
    </source>
</reference>
<dbReference type="InterPro" id="IPR022742">
    <property type="entry name" value="Hydrolase_4"/>
</dbReference>
<dbReference type="Pfam" id="PF12146">
    <property type="entry name" value="Hydrolase_4"/>
    <property type="match status" value="1"/>
</dbReference>
<dbReference type="EMBL" id="BMJT01000009">
    <property type="protein sequence ID" value="GGG30354.1"/>
    <property type="molecule type" value="Genomic_DNA"/>
</dbReference>